<evidence type="ECO:0000313" key="13">
    <source>
        <dbReference type="Proteomes" id="UP000257109"/>
    </source>
</evidence>
<evidence type="ECO:0000259" key="11">
    <source>
        <dbReference type="Pfam" id="PF03801"/>
    </source>
</evidence>
<dbReference type="PANTHER" id="PTHR46681">
    <property type="entry name" value="KINETOCHORE PROTEIN NDC80 HOMOLOG"/>
    <property type="match status" value="1"/>
</dbReference>
<feature type="domain" description="Kinetochore protein Ndc80 CH" evidence="11">
    <location>
        <begin position="55"/>
        <end position="157"/>
    </location>
</feature>
<dbReference type="AlphaFoldDB" id="A0A371FJ52"/>
<feature type="non-terminal residue" evidence="12">
    <location>
        <position position="565"/>
    </location>
</feature>
<dbReference type="Proteomes" id="UP000257109">
    <property type="component" value="Unassembled WGS sequence"/>
</dbReference>
<evidence type="ECO:0000256" key="9">
    <source>
        <dbReference type="SAM" id="Coils"/>
    </source>
</evidence>
<dbReference type="EMBL" id="QJKJ01008897">
    <property type="protein sequence ID" value="RDX78339.1"/>
    <property type="molecule type" value="Genomic_DNA"/>
</dbReference>
<comment type="similarity">
    <text evidence="1 8">Belongs to the NDC80/HEC1 family.</text>
</comment>
<evidence type="ECO:0000256" key="8">
    <source>
        <dbReference type="RuleBase" id="RU368072"/>
    </source>
</evidence>
<dbReference type="Gene3D" id="6.10.250.1950">
    <property type="match status" value="1"/>
</dbReference>
<dbReference type="InterPro" id="IPR055260">
    <property type="entry name" value="Ndc80_CH"/>
</dbReference>
<evidence type="ECO:0000256" key="4">
    <source>
        <dbReference type="ARBA" id="ARBA00022776"/>
    </source>
</evidence>
<comment type="caution">
    <text evidence="12">The sequence shown here is derived from an EMBL/GenBank/DDBJ whole genome shotgun (WGS) entry which is preliminary data.</text>
</comment>
<dbReference type="OrthoDB" id="7459479at2759"/>
<keyword evidence="8" id="KW-0995">Kinetochore</keyword>
<evidence type="ECO:0000256" key="6">
    <source>
        <dbReference type="ARBA" id="ARBA00023306"/>
    </source>
</evidence>
<gene>
    <name evidence="12" type="primary">NDC80</name>
    <name evidence="12" type="ORF">CR513_41399</name>
</gene>
<dbReference type="GO" id="GO:0005634">
    <property type="term" value="C:nucleus"/>
    <property type="evidence" value="ECO:0007669"/>
    <property type="project" value="UniProtKB-SubCell"/>
</dbReference>
<dbReference type="Pfam" id="PF03801">
    <property type="entry name" value="Ndc80_HEC"/>
    <property type="match status" value="1"/>
</dbReference>
<keyword evidence="6 8" id="KW-0131">Cell cycle</keyword>
<feature type="coiled-coil region" evidence="9">
    <location>
        <begin position="204"/>
        <end position="335"/>
    </location>
</feature>
<keyword evidence="3 8" id="KW-0132">Cell division</keyword>
<dbReference type="InterPro" id="IPR038273">
    <property type="entry name" value="Ndc80_sf"/>
</dbReference>
<evidence type="ECO:0000256" key="3">
    <source>
        <dbReference type="ARBA" id="ARBA00022618"/>
    </source>
</evidence>
<comment type="subcellular location">
    <subcellularLocation>
        <location evidence="8">Chromosome</location>
        <location evidence="8">Centromere</location>
        <location evidence="8">Kinetochore</location>
    </subcellularLocation>
    <subcellularLocation>
        <location evidence="8">Nucleus</location>
    </subcellularLocation>
</comment>
<comment type="subunit">
    <text evidence="8">Component of the NDC80 complex.</text>
</comment>
<dbReference type="Gene3D" id="1.10.418.30">
    <property type="entry name" value="Ncd80 complex, Ncd80 subunit"/>
    <property type="match status" value="1"/>
</dbReference>
<keyword evidence="8" id="KW-0539">Nucleus</keyword>
<dbReference type="GO" id="GO:0051301">
    <property type="term" value="P:cell division"/>
    <property type="evidence" value="ECO:0007669"/>
    <property type="project" value="UniProtKB-UniRule"/>
</dbReference>
<keyword evidence="2 8" id="KW-0158">Chromosome</keyword>
<sequence length="565" mass="64439">MRPAVRRQAKDSFIPPAPPTPVEFQQRQYSSRDSDVSSRPSSVGIGGRPTLELYKERSFQQSVVSTINAFLSSHNFPVTFKCTFPSAKDIHETLKFLISVLDFPSSSKLEEDLPLFLKRLNYPFKLNKSILRSPAAPHQWPSFLALIHWLVQIAKFHLHLSSSPKHHNPLHQYTVDSYIHYIRGDDDAVEDLDRAIREKLHHAKAAAEEGLDAARRTAAELEAELDRLRSEPSPKEALEKEKAMLEDDVKKFHKMIDELASRIEQAERALADKEMQVEAKGVEREKISEENEELKRRVEMQTFNARDVERMKRELQAVERDAAEAELARNAWEEKAWDLDTTLSHKINDLDALTMDSNHSLRRLKIGNGIQYQLNAKGTTPAEIMGIDHKLMLKPALRSFADEIKKSSMEKLEESISYQQKSGEIAARLEGKRNQLVKVQSRIDEMEAQLNIIKKETEDYTSRCSAEAKKILEDVQLADHDLDTMEREAAEVLKTSELKLQEAIKQSEDEIQMRASELFQLVDSVSKYKEHVGSKISEMRRDLSETASAVSDAYRGSFPAQIGVP</sequence>
<evidence type="ECO:0000256" key="10">
    <source>
        <dbReference type="SAM" id="MobiDB-lite"/>
    </source>
</evidence>
<evidence type="ECO:0000256" key="2">
    <source>
        <dbReference type="ARBA" id="ARBA00022454"/>
    </source>
</evidence>
<evidence type="ECO:0000313" key="12">
    <source>
        <dbReference type="EMBL" id="RDX78339.1"/>
    </source>
</evidence>
<feature type="coiled-coil region" evidence="9">
    <location>
        <begin position="429"/>
        <end position="488"/>
    </location>
</feature>
<keyword evidence="5 9" id="KW-0175">Coiled coil</keyword>
<keyword evidence="13" id="KW-1185">Reference proteome</keyword>
<evidence type="ECO:0000256" key="1">
    <source>
        <dbReference type="ARBA" id="ARBA00007050"/>
    </source>
</evidence>
<dbReference type="GO" id="GO:0051315">
    <property type="term" value="P:attachment of mitotic spindle microtubules to kinetochore"/>
    <property type="evidence" value="ECO:0007669"/>
    <property type="project" value="UniProtKB-UniRule"/>
</dbReference>
<accession>A0A371FJ52</accession>
<feature type="non-terminal residue" evidence="12">
    <location>
        <position position="1"/>
    </location>
</feature>
<dbReference type="InterPro" id="IPR055307">
    <property type="entry name" value="NDC80_plants"/>
</dbReference>
<keyword evidence="7 8" id="KW-0137">Centromere</keyword>
<evidence type="ECO:0000256" key="5">
    <source>
        <dbReference type="ARBA" id="ARBA00023054"/>
    </source>
</evidence>
<evidence type="ECO:0000256" key="7">
    <source>
        <dbReference type="ARBA" id="ARBA00023328"/>
    </source>
</evidence>
<name>A0A371FJ52_MUCPR</name>
<dbReference type="GO" id="GO:0031262">
    <property type="term" value="C:Ndc80 complex"/>
    <property type="evidence" value="ECO:0007669"/>
    <property type="project" value="UniProtKB-UniRule"/>
</dbReference>
<organism evidence="12 13">
    <name type="scientific">Mucuna pruriens</name>
    <name type="common">Velvet bean</name>
    <name type="synonym">Dolichos pruriens</name>
    <dbReference type="NCBI Taxonomy" id="157652"/>
    <lineage>
        <taxon>Eukaryota</taxon>
        <taxon>Viridiplantae</taxon>
        <taxon>Streptophyta</taxon>
        <taxon>Embryophyta</taxon>
        <taxon>Tracheophyta</taxon>
        <taxon>Spermatophyta</taxon>
        <taxon>Magnoliopsida</taxon>
        <taxon>eudicotyledons</taxon>
        <taxon>Gunneridae</taxon>
        <taxon>Pentapetalae</taxon>
        <taxon>rosids</taxon>
        <taxon>fabids</taxon>
        <taxon>Fabales</taxon>
        <taxon>Fabaceae</taxon>
        <taxon>Papilionoideae</taxon>
        <taxon>50 kb inversion clade</taxon>
        <taxon>NPAAA clade</taxon>
        <taxon>indigoferoid/millettioid clade</taxon>
        <taxon>Phaseoleae</taxon>
        <taxon>Mucuna</taxon>
    </lineage>
</organism>
<dbReference type="STRING" id="157652.A0A371FJ52"/>
<dbReference type="PANTHER" id="PTHR46681:SF1">
    <property type="entry name" value="KINETOCHORE PROTEIN NDC80 HOMOLOG"/>
    <property type="match status" value="1"/>
</dbReference>
<feature type="region of interest" description="Disordered" evidence="10">
    <location>
        <begin position="1"/>
        <end position="48"/>
    </location>
</feature>
<reference evidence="12" key="1">
    <citation type="submission" date="2018-05" db="EMBL/GenBank/DDBJ databases">
        <title>Draft genome of Mucuna pruriens seed.</title>
        <authorList>
            <person name="Nnadi N.E."/>
            <person name="Vos R."/>
            <person name="Hasami M.H."/>
            <person name="Devisetty U.K."/>
            <person name="Aguiy J.C."/>
        </authorList>
    </citation>
    <scope>NUCLEOTIDE SEQUENCE [LARGE SCALE GENOMIC DNA]</scope>
    <source>
        <strain evidence="12">JCA_2017</strain>
    </source>
</reference>
<protein>
    <recommendedName>
        <fullName evidence="8">Kinetochore protein NDC80</fullName>
    </recommendedName>
</protein>
<comment type="function">
    <text evidence="8">Acts as a component of the essential kinetochore-associated NDC80 complex, which is required for chromosome segregation and spindle checkpoint activity.</text>
</comment>
<keyword evidence="4 8" id="KW-0498">Mitosis</keyword>
<proteinExistence type="inferred from homology"/>